<dbReference type="Proteomes" id="UP000052991">
    <property type="component" value="Unassembled WGS sequence"/>
</dbReference>
<accession>A0A0V8EDG5</accession>
<dbReference type="SMART" id="SM00382">
    <property type="entry name" value="AAA"/>
    <property type="match status" value="1"/>
</dbReference>
<proteinExistence type="predicted"/>
<dbReference type="AlphaFoldDB" id="A0A0V8EDG5"/>
<dbReference type="SUPFAM" id="SSF52540">
    <property type="entry name" value="P-loop containing nucleoside triphosphate hydrolases"/>
    <property type="match status" value="1"/>
</dbReference>
<dbReference type="EMBL" id="LKLW01000166">
    <property type="protein sequence ID" value="KSU23934.1"/>
    <property type="molecule type" value="Genomic_DNA"/>
</dbReference>
<evidence type="ECO:0000313" key="4">
    <source>
        <dbReference type="Proteomes" id="UP000052991"/>
    </source>
</evidence>
<organism evidence="3 4">
    <name type="scientific">Lactococcus lactis subsp. lactis</name>
    <name type="common">Streptococcus lactis</name>
    <dbReference type="NCBI Taxonomy" id="1360"/>
    <lineage>
        <taxon>Bacteria</taxon>
        <taxon>Bacillati</taxon>
        <taxon>Bacillota</taxon>
        <taxon>Bacilli</taxon>
        <taxon>Lactobacillales</taxon>
        <taxon>Streptococcaceae</taxon>
        <taxon>Lactococcus</taxon>
    </lineage>
</organism>
<dbReference type="NCBIfam" id="TIGR03608">
    <property type="entry name" value="L_ocin_972_ABC"/>
    <property type="match status" value="1"/>
</dbReference>
<dbReference type="PROSITE" id="PS50893">
    <property type="entry name" value="ABC_TRANSPORTER_2"/>
    <property type="match status" value="1"/>
</dbReference>
<name>A0A0V8EDG5_LACLL</name>
<dbReference type="Pfam" id="PF00005">
    <property type="entry name" value="ABC_tran"/>
    <property type="match status" value="1"/>
</dbReference>
<evidence type="ECO:0000313" key="3">
    <source>
        <dbReference type="EMBL" id="KSU23934.1"/>
    </source>
</evidence>
<dbReference type="PANTHER" id="PTHR42798">
    <property type="entry name" value="LIPOPROTEIN-RELEASING SYSTEM ATP-BINDING PROTEIN LOLD"/>
    <property type="match status" value="1"/>
</dbReference>
<keyword evidence="2 3" id="KW-0067">ATP-binding</keyword>
<dbReference type="GO" id="GO:0005524">
    <property type="term" value="F:ATP binding"/>
    <property type="evidence" value="ECO:0007669"/>
    <property type="project" value="UniProtKB-KW"/>
</dbReference>
<dbReference type="GO" id="GO:0016887">
    <property type="term" value="F:ATP hydrolysis activity"/>
    <property type="evidence" value="ECO:0007669"/>
    <property type="project" value="InterPro"/>
</dbReference>
<dbReference type="InterPro" id="IPR017871">
    <property type="entry name" value="ABC_transporter-like_CS"/>
</dbReference>
<dbReference type="Gene3D" id="3.40.50.300">
    <property type="entry name" value="P-loop containing nucleotide triphosphate hydrolases"/>
    <property type="match status" value="1"/>
</dbReference>
<dbReference type="InterPro" id="IPR003439">
    <property type="entry name" value="ABC_transporter-like_ATP-bd"/>
</dbReference>
<dbReference type="PANTHER" id="PTHR42798:SF4">
    <property type="entry name" value="ABC TRANSPORTER DOMAIN-CONTAINING PROTEIN"/>
    <property type="match status" value="1"/>
</dbReference>
<evidence type="ECO:0000256" key="2">
    <source>
        <dbReference type="ARBA" id="ARBA00022840"/>
    </source>
</evidence>
<dbReference type="InterPro" id="IPR003593">
    <property type="entry name" value="AAA+_ATPase"/>
</dbReference>
<keyword evidence="1" id="KW-0547">Nucleotide-binding</keyword>
<sequence length="210" mass="24104">MIIKIKNLVKKYNNSTLFDNFDIEIPENKLTTIYGASGSGKSTLLNIMGLIEDYDDGEFYLFGEFAPIIHSSKALLMRRNMISYLFQNFALIEDDTIENNLKISLFYKKLKYSQKKMAMKKVLERLNIKHSLKTKVYSLSGGEKQRIAIARALLKDSPLILADEPTGSLDINNRNEILSILREEIDKGKTVVIVTHDNYIREISDYVIEI</sequence>
<evidence type="ECO:0000256" key="1">
    <source>
        <dbReference type="ARBA" id="ARBA00022741"/>
    </source>
</evidence>
<protein>
    <submittedName>
        <fullName evidence="3">ABC transporter ATP-binding protein</fullName>
    </submittedName>
</protein>
<dbReference type="InterPro" id="IPR027417">
    <property type="entry name" value="P-loop_NTPase"/>
</dbReference>
<comment type="caution">
    <text evidence="3">The sequence shown here is derived from an EMBL/GenBank/DDBJ whole genome shotgun (WGS) entry which is preliminary data.</text>
</comment>
<reference evidence="4" key="1">
    <citation type="submission" date="2015-10" db="EMBL/GenBank/DDBJ databases">
        <title>Draft Genome Sequences of 11 Lactococcus lactis subspecies cremoris strains.</title>
        <authorList>
            <person name="Wels M."/>
            <person name="Backus L."/>
            <person name="Boekhorst J."/>
            <person name="Dijkstra A."/>
            <person name="Beerthuizen M."/>
            <person name="Kelly W."/>
            <person name="Siezen R."/>
            <person name="Bachmann H."/>
            <person name="Van Hijum S."/>
        </authorList>
    </citation>
    <scope>NUCLEOTIDE SEQUENCE [LARGE SCALE GENOMIC DNA]</scope>
    <source>
        <strain evidence="4">N42</strain>
    </source>
</reference>
<dbReference type="PROSITE" id="PS00211">
    <property type="entry name" value="ABC_TRANSPORTER_1"/>
    <property type="match status" value="1"/>
</dbReference>
<dbReference type="PATRIC" id="fig|1360.116.peg.945"/>
<gene>
    <name evidence="3" type="ORF">N42_2751</name>
</gene>
<dbReference type="InterPro" id="IPR019895">
    <property type="entry name" value="L_ocin_972_ABC"/>
</dbReference>